<dbReference type="Gene3D" id="1.25.40.420">
    <property type="match status" value="1"/>
</dbReference>
<protein>
    <submittedName>
        <fullName evidence="2">BTB/POZ protein</fullName>
    </submittedName>
</protein>
<dbReference type="InterPro" id="IPR052407">
    <property type="entry name" value="BTB_POZ_domain_cont_9"/>
</dbReference>
<dbReference type="PANTHER" id="PTHR46306:SF1">
    <property type="entry name" value="BTB_POZ DOMAIN-CONTAINING PROTEIN 9"/>
    <property type="match status" value="1"/>
</dbReference>
<evidence type="ECO:0000313" key="3">
    <source>
        <dbReference type="Proteomes" id="UP000018888"/>
    </source>
</evidence>
<feature type="domain" description="BTB" evidence="1">
    <location>
        <begin position="57"/>
        <end position="129"/>
    </location>
</feature>
<dbReference type="AlphaFoldDB" id="A0A2P4PN79"/>
<evidence type="ECO:0000313" key="2">
    <source>
        <dbReference type="EMBL" id="POG66848.1"/>
    </source>
</evidence>
<gene>
    <name evidence="2" type="ORF">GLOIN_2v329895</name>
</gene>
<dbReference type="PROSITE" id="PS50097">
    <property type="entry name" value="BTB"/>
    <property type="match status" value="1"/>
</dbReference>
<organism evidence="2 3">
    <name type="scientific">Rhizophagus irregularis (strain DAOM 181602 / DAOM 197198 / MUCL 43194)</name>
    <name type="common">Arbuscular mycorrhizal fungus</name>
    <name type="synonym">Glomus intraradices</name>
    <dbReference type="NCBI Taxonomy" id="747089"/>
    <lineage>
        <taxon>Eukaryota</taxon>
        <taxon>Fungi</taxon>
        <taxon>Fungi incertae sedis</taxon>
        <taxon>Mucoromycota</taxon>
        <taxon>Glomeromycotina</taxon>
        <taxon>Glomeromycetes</taxon>
        <taxon>Glomerales</taxon>
        <taxon>Glomeraceae</taxon>
        <taxon>Rhizophagus</taxon>
    </lineage>
</organism>
<proteinExistence type="predicted"/>
<reference evidence="2 3" key="2">
    <citation type="journal article" date="2018" name="New Phytol.">
        <title>High intraspecific genome diversity in the model arbuscular mycorrhizal symbiont Rhizophagus irregularis.</title>
        <authorList>
            <person name="Chen E.C.H."/>
            <person name="Morin E."/>
            <person name="Beaudet D."/>
            <person name="Noel J."/>
            <person name="Yildirir G."/>
            <person name="Ndikumana S."/>
            <person name="Charron P."/>
            <person name="St-Onge C."/>
            <person name="Giorgi J."/>
            <person name="Kruger M."/>
            <person name="Marton T."/>
            <person name="Ropars J."/>
            <person name="Grigoriev I.V."/>
            <person name="Hainaut M."/>
            <person name="Henrissat B."/>
            <person name="Roux C."/>
            <person name="Martin F."/>
            <person name="Corradi N."/>
        </authorList>
    </citation>
    <scope>NUCLEOTIDE SEQUENCE [LARGE SCALE GENOMIC DNA]</scope>
    <source>
        <strain evidence="2 3">DAOM 197198</strain>
    </source>
</reference>
<dbReference type="InterPro" id="IPR000210">
    <property type="entry name" value="BTB/POZ_dom"/>
</dbReference>
<accession>A0A2P4PN79</accession>
<dbReference type="Pfam" id="PF00651">
    <property type="entry name" value="BTB"/>
    <property type="match status" value="1"/>
</dbReference>
<name>A0A2P4PN79_RHIID</name>
<dbReference type="Proteomes" id="UP000018888">
    <property type="component" value="Unassembled WGS sequence"/>
</dbReference>
<keyword evidence="3" id="KW-1185">Reference proteome</keyword>
<dbReference type="GO" id="GO:0005737">
    <property type="term" value="C:cytoplasm"/>
    <property type="evidence" value="ECO:0007669"/>
    <property type="project" value="TreeGrafter"/>
</dbReference>
<dbReference type="SMART" id="SM00225">
    <property type="entry name" value="BTB"/>
    <property type="match status" value="1"/>
</dbReference>
<dbReference type="VEuPathDB" id="FungiDB:RhiirFUN_018577"/>
<comment type="caution">
    <text evidence="2">The sequence shown here is derived from an EMBL/GenBank/DDBJ whole genome shotgun (WGS) entry which is preliminary data.</text>
</comment>
<dbReference type="SUPFAM" id="SSF54695">
    <property type="entry name" value="POZ domain"/>
    <property type="match status" value="1"/>
</dbReference>
<dbReference type="InterPro" id="IPR011333">
    <property type="entry name" value="SKP1/BTB/POZ_sf"/>
</dbReference>
<dbReference type="PANTHER" id="PTHR46306">
    <property type="entry name" value="BTB/POZ DOMAIN-CONTAINING PROTEIN 9"/>
    <property type="match status" value="1"/>
</dbReference>
<dbReference type="EMBL" id="AUPC02000182">
    <property type="protein sequence ID" value="POG66848.1"/>
    <property type="molecule type" value="Genomic_DNA"/>
</dbReference>
<dbReference type="Gene3D" id="3.30.710.10">
    <property type="entry name" value="Potassium Channel Kv1.1, Chain A"/>
    <property type="match status" value="1"/>
</dbReference>
<reference evidence="2 3" key="1">
    <citation type="journal article" date="2013" name="Proc. Natl. Acad. Sci. U.S.A.">
        <title>Genome of an arbuscular mycorrhizal fungus provides insight into the oldest plant symbiosis.</title>
        <authorList>
            <person name="Tisserant E."/>
            <person name="Malbreil M."/>
            <person name="Kuo A."/>
            <person name="Kohler A."/>
            <person name="Symeonidi A."/>
            <person name="Balestrini R."/>
            <person name="Charron P."/>
            <person name="Duensing N."/>
            <person name="Frei Dit Frey N."/>
            <person name="Gianinazzi-Pearson V."/>
            <person name="Gilbert L.B."/>
            <person name="Handa Y."/>
            <person name="Herr J.R."/>
            <person name="Hijri M."/>
            <person name="Koul R."/>
            <person name="Kawaguchi M."/>
            <person name="Krajinski F."/>
            <person name="Lammers P.J."/>
            <person name="Masclaux F.G."/>
            <person name="Murat C."/>
            <person name="Morin E."/>
            <person name="Ndikumana S."/>
            <person name="Pagni M."/>
            <person name="Petitpierre D."/>
            <person name="Requena N."/>
            <person name="Rosikiewicz P."/>
            <person name="Riley R."/>
            <person name="Saito K."/>
            <person name="San Clemente H."/>
            <person name="Shapiro H."/>
            <person name="van Tuinen D."/>
            <person name="Becard G."/>
            <person name="Bonfante P."/>
            <person name="Paszkowski U."/>
            <person name="Shachar-Hill Y.Y."/>
            <person name="Tuskan G.A."/>
            <person name="Young P.W."/>
            <person name="Sanders I.R."/>
            <person name="Henrissat B."/>
            <person name="Rensing S.A."/>
            <person name="Grigoriev I.V."/>
            <person name="Corradi N."/>
            <person name="Roux C."/>
            <person name="Martin F."/>
        </authorList>
    </citation>
    <scope>NUCLEOTIDE SEQUENCE [LARGE SCALE GENOMIC DNA]</scope>
    <source>
        <strain evidence="2 3">DAOM 197198</strain>
    </source>
</reference>
<evidence type="ECO:0000259" key="1">
    <source>
        <dbReference type="PROSITE" id="PS50097"/>
    </source>
</evidence>
<sequence length="316" mass="37766">MNSENSKTFQLFLLLLTKMTSEKQALLKKNLSIISKKSFFFDLSKHYLELLENSNNFDVLIKIGHEDNYKEFYAHSFILNQRSNYFKKLLSSTNFIKKKQIIIEKKNISPKVFNIILRYIYGGILDNIDSQEPKFILDVLIAADELNFFEIIDYLQDIFLKQTQNSIQRYFTHFYDVTSQYSNFTKLRKYVKNIVTELPHIIFRADDFIGLDKETLLYLVKRVDIVIDEIEIWDCILKWCMAKSNLKNKDIKDWNIDDFYCLGKSLEPFLPHIKFEYITKQDYSIKIKPFKQSFDQNVYKKIKEAINLNEYIDNNI</sequence>